<sequence>MQPLTSDATTALLRAFRAQFVNFGHPLFEEIRSRSWASVTFTGARHEIALRLEGEGAEAAAQDFAEKLDVLEFRLRGHILADIALVARESTPDGAVRLRLEALTVEDA</sequence>
<protein>
    <submittedName>
        <fullName evidence="1">Uncharacterized protein</fullName>
    </submittedName>
</protein>
<organism evidence="1">
    <name type="scientific">uncultured Sphingosinicella sp</name>
    <dbReference type="NCBI Taxonomy" id="478748"/>
    <lineage>
        <taxon>Bacteria</taxon>
        <taxon>Pseudomonadati</taxon>
        <taxon>Pseudomonadota</taxon>
        <taxon>Alphaproteobacteria</taxon>
        <taxon>Sphingomonadales</taxon>
        <taxon>Sphingosinicellaceae</taxon>
        <taxon>Sphingosinicella</taxon>
        <taxon>environmental samples</taxon>
    </lineage>
</organism>
<proteinExistence type="predicted"/>
<evidence type="ECO:0000313" key="1">
    <source>
        <dbReference type="EMBL" id="CAA9520378.1"/>
    </source>
</evidence>
<gene>
    <name evidence="1" type="ORF">AVDCRST_MAG23-152</name>
</gene>
<name>A0A6J4TDB0_9SPHN</name>
<dbReference type="AlphaFoldDB" id="A0A6J4TDB0"/>
<dbReference type="EMBL" id="CADCWD010000009">
    <property type="protein sequence ID" value="CAA9520378.1"/>
    <property type="molecule type" value="Genomic_DNA"/>
</dbReference>
<accession>A0A6J4TDB0</accession>
<reference evidence="1" key="1">
    <citation type="submission" date="2020-02" db="EMBL/GenBank/DDBJ databases">
        <authorList>
            <person name="Meier V. D."/>
        </authorList>
    </citation>
    <scope>NUCLEOTIDE SEQUENCE</scope>
    <source>
        <strain evidence="1">AVDCRST_MAG23</strain>
    </source>
</reference>